<protein>
    <submittedName>
        <fullName evidence="2">Uncharacterized protein</fullName>
    </submittedName>
</protein>
<feature type="compositionally biased region" description="Pro residues" evidence="1">
    <location>
        <begin position="71"/>
        <end position="85"/>
    </location>
</feature>
<feature type="compositionally biased region" description="Low complexity" evidence="1">
    <location>
        <begin position="49"/>
        <end position="70"/>
    </location>
</feature>
<dbReference type="AlphaFoldDB" id="A0A8H9HNT8"/>
<reference evidence="2" key="2">
    <citation type="submission" date="2020-09" db="EMBL/GenBank/DDBJ databases">
        <authorList>
            <person name="Sun Q."/>
            <person name="Ohkuma M."/>
        </authorList>
    </citation>
    <scope>NUCLEOTIDE SEQUENCE</scope>
    <source>
        <strain evidence="2">JCM 4434</strain>
    </source>
</reference>
<proteinExistence type="predicted"/>
<feature type="region of interest" description="Disordered" evidence="1">
    <location>
        <begin position="1"/>
        <end position="20"/>
    </location>
</feature>
<evidence type="ECO:0000313" key="3">
    <source>
        <dbReference type="Proteomes" id="UP000610124"/>
    </source>
</evidence>
<gene>
    <name evidence="2" type="ORF">GCM10010502_34700</name>
</gene>
<reference evidence="2" key="1">
    <citation type="journal article" date="2014" name="Int. J. Syst. Evol. Microbiol.">
        <title>Complete genome sequence of Corynebacterium casei LMG S-19264T (=DSM 44701T), isolated from a smear-ripened cheese.</title>
        <authorList>
            <consortium name="US DOE Joint Genome Institute (JGI-PGF)"/>
            <person name="Walter F."/>
            <person name="Albersmeier A."/>
            <person name="Kalinowski J."/>
            <person name="Ruckert C."/>
        </authorList>
    </citation>
    <scope>NUCLEOTIDE SEQUENCE</scope>
    <source>
        <strain evidence="2">JCM 4434</strain>
    </source>
</reference>
<name>A0A8H9HNT8_KITAU</name>
<accession>A0A8H9HNT8</accession>
<comment type="caution">
    <text evidence="2">The sequence shown here is derived from an EMBL/GenBank/DDBJ whole genome shotgun (WGS) entry which is preliminary data.</text>
</comment>
<organism evidence="2 3">
    <name type="scientific">Kitasatospora aureofaciens</name>
    <name type="common">Streptomyces aureofaciens</name>
    <dbReference type="NCBI Taxonomy" id="1894"/>
    <lineage>
        <taxon>Bacteria</taxon>
        <taxon>Bacillati</taxon>
        <taxon>Actinomycetota</taxon>
        <taxon>Actinomycetes</taxon>
        <taxon>Kitasatosporales</taxon>
        <taxon>Streptomycetaceae</taxon>
        <taxon>Kitasatospora</taxon>
    </lineage>
</organism>
<evidence type="ECO:0000256" key="1">
    <source>
        <dbReference type="SAM" id="MobiDB-lite"/>
    </source>
</evidence>
<dbReference type="EMBL" id="BMUB01000007">
    <property type="protein sequence ID" value="GGU79848.1"/>
    <property type="molecule type" value="Genomic_DNA"/>
</dbReference>
<sequence>MAEETILQWPGHPPEPDPGVPIYAELARRWQSEGRSVPGLPDPVWESLTTPGASAAPAAAAPPATAAPAGPAAPPTTSPPADPSG</sequence>
<dbReference type="Proteomes" id="UP000610124">
    <property type="component" value="Unassembled WGS sequence"/>
</dbReference>
<evidence type="ECO:0000313" key="2">
    <source>
        <dbReference type="EMBL" id="GGU79848.1"/>
    </source>
</evidence>
<feature type="region of interest" description="Disordered" evidence="1">
    <location>
        <begin position="32"/>
        <end position="85"/>
    </location>
</feature>